<dbReference type="SUPFAM" id="SSF56672">
    <property type="entry name" value="DNA/RNA polymerases"/>
    <property type="match status" value="1"/>
</dbReference>
<keyword evidence="2" id="KW-0812">Transmembrane</keyword>
<keyword evidence="5" id="KW-1185">Reference proteome</keyword>
<dbReference type="EMBL" id="BQNB010019852">
    <property type="protein sequence ID" value="GJT89708.1"/>
    <property type="molecule type" value="Genomic_DNA"/>
</dbReference>
<dbReference type="InterPro" id="IPR043502">
    <property type="entry name" value="DNA/RNA_pol_sf"/>
</dbReference>
<dbReference type="CDD" id="cd09272">
    <property type="entry name" value="RNase_HI_RT_Ty1"/>
    <property type="match status" value="1"/>
</dbReference>
<accession>A0ABQ5HRC8</accession>
<dbReference type="Pfam" id="PF07727">
    <property type="entry name" value="RVT_2"/>
    <property type="match status" value="2"/>
</dbReference>
<protein>
    <submittedName>
        <fullName evidence="4">Ribonuclease H-like domain-containing protein</fullName>
    </submittedName>
</protein>
<feature type="compositionally biased region" description="Basic and acidic residues" evidence="1">
    <location>
        <begin position="531"/>
        <end position="543"/>
    </location>
</feature>
<feature type="domain" description="Reverse transcriptase Ty1/copia-type" evidence="3">
    <location>
        <begin position="604"/>
        <end position="671"/>
    </location>
</feature>
<gene>
    <name evidence="4" type="ORF">Tco_1078553</name>
</gene>
<organism evidence="4 5">
    <name type="scientific">Tanacetum coccineum</name>
    <dbReference type="NCBI Taxonomy" id="301880"/>
    <lineage>
        <taxon>Eukaryota</taxon>
        <taxon>Viridiplantae</taxon>
        <taxon>Streptophyta</taxon>
        <taxon>Embryophyta</taxon>
        <taxon>Tracheophyta</taxon>
        <taxon>Spermatophyta</taxon>
        <taxon>Magnoliopsida</taxon>
        <taxon>eudicotyledons</taxon>
        <taxon>Gunneridae</taxon>
        <taxon>Pentapetalae</taxon>
        <taxon>asterids</taxon>
        <taxon>campanulids</taxon>
        <taxon>Asterales</taxon>
        <taxon>Asteraceae</taxon>
        <taxon>Asteroideae</taxon>
        <taxon>Anthemideae</taxon>
        <taxon>Anthemidinae</taxon>
        <taxon>Tanacetum</taxon>
    </lineage>
</organism>
<keyword evidence="2" id="KW-0472">Membrane</keyword>
<dbReference type="PANTHER" id="PTHR11439:SF508">
    <property type="entry name" value="RNA-DIRECTED DNA POLYMERASE"/>
    <property type="match status" value="1"/>
</dbReference>
<feature type="transmembrane region" description="Helical" evidence="2">
    <location>
        <begin position="1051"/>
        <end position="1071"/>
    </location>
</feature>
<dbReference type="PANTHER" id="PTHR11439">
    <property type="entry name" value="GAG-POL-RELATED RETROTRANSPOSON"/>
    <property type="match status" value="1"/>
</dbReference>
<keyword evidence="2" id="KW-1133">Transmembrane helix</keyword>
<name>A0ABQ5HRC8_9ASTR</name>
<evidence type="ECO:0000313" key="5">
    <source>
        <dbReference type="Proteomes" id="UP001151760"/>
    </source>
</evidence>
<reference evidence="4" key="2">
    <citation type="submission" date="2022-01" db="EMBL/GenBank/DDBJ databases">
        <authorList>
            <person name="Yamashiro T."/>
            <person name="Shiraishi A."/>
            <person name="Satake H."/>
            <person name="Nakayama K."/>
        </authorList>
    </citation>
    <scope>NUCLEOTIDE SEQUENCE</scope>
</reference>
<evidence type="ECO:0000256" key="2">
    <source>
        <dbReference type="SAM" id="Phobius"/>
    </source>
</evidence>
<feature type="region of interest" description="Disordered" evidence="1">
    <location>
        <begin position="531"/>
        <end position="574"/>
    </location>
</feature>
<sequence length="1080" mass="122561">MPIHNSEHNSSNNSDHDDDIHDSFTRISKLDISDPLHLHPNDTTALTVGHNGSSIADYYHKLNALWKQYDAMIELTKCVCNASEGFKKHNQLLKLMQFFMGLDDSYMQIRSSILSRETLLDVRSAYATIFSEESHRVAVGSIVGSSQRNQASAFVSNVPNSQNFQRNNQNFSTGPSRPNNVINNRQCGGSGLNINRPSGGSGLVCENCGFNGYTIDRCFKIIGYPADFGKKKSGQNFKKQSVSNNNYVGKSSSSGFTNEQMATLISLIKDNKVRKMCRLIWQHMTYTDKELDIILDISHLKIKVGHPNRTEAYISKIRNLRLSNGLTFYDVIVIPEYCVTLISVHKLIKENKVIVAFDENMCYFLNQDLNLKNVLGIGEQCEGFYSYNDKGIKSNTSTLRFQCMLSQHDWHCRLGHLTDPVLNVLKDSLNIDKKDNTVCCEICQRVKQTREPFPLSDHKSKSLGDLVHLDLWGLYKVTSSEEFRFFLTIVDDYTRAVWDSEVGKNDSTNVFQDVNHINFFDIEYPEIPNDDERVANDLNKGKSDSSSSSVSGSNINTADFPVDSGNDADSSNDFVDTQNEEVATLEENIFSEGNLDQNPSSSQEGRKAIGSKWIFKIKFRSSGEIDRYKTRLVAQGFGQKEGIDYEETFSPVVKMVTVRCLLNIVVSMSWPSDKGVFFALLVYVDDIIITGNSVSEIEKFKVFLKSKFMIKDLGKLKDFLGIEVVDTDKGICLNQRKYVLDLLSEYGMLACKPAKTPLMSNEASDKDPLLENITDYHKLMGKLIYLTNTRPDISYVVHCLSQFMHSHLTSHLKIDFKILRYLKSCPGLGVHVTKTSGMFLTAYSDADCAKCIVTRKSVTGNSAIKIAANPVFHERTKHLEIDLHFVREKVLKGVVKTGKVDSANQIANILTKGDTVQHLELIKKLGIELMKLKGWVPEIHNEYESEDKTPWMRKVKLKRTESRMNISDGEILPDLYLNMRAGKIIILDELWDFKMERRQANLEELHWNTRGKEVMEVNGKKHDEYGVYAPQRVKKNKLFRISTRFEVLIDIFFYLIGLVEVNFVDVALLDVNRSATKMIN</sequence>
<evidence type="ECO:0000259" key="3">
    <source>
        <dbReference type="Pfam" id="PF07727"/>
    </source>
</evidence>
<feature type="compositionally biased region" description="Low complexity" evidence="1">
    <location>
        <begin position="544"/>
        <end position="553"/>
    </location>
</feature>
<proteinExistence type="predicted"/>
<dbReference type="InterPro" id="IPR013103">
    <property type="entry name" value="RVT_2"/>
</dbReference>
<evidence type="ECO:0000256" key="1">
    <source>
        <dbReference type="SAM" id="MobiDB-lite"/>
    </source>
</evidence>
<reference evidence="4" key="1">
    <citation type="journal article" date="2022" name="Int. J. Mol. Sci.">
        <title>Draft Genome of Tanacetum Coccineum: Genomic Comparison of Closely Related Tanacetum-Family Plants.</title>
        <authorList>
            <person name="Yamashiro T."/>
            <person name="Shiraishi A."/>
            <person name="Nakayama K."/>
            <person name="Satake H."/>
        </authorList>
    </citation>
    <scope>NUCLEOTIDE SEQUENCE</scope>
</reference>
<dbReference type="Proteomes" id="UP001151760">
    <property type="component" value="Unassembled WGS sequence"/>
</dbReference>
<evidence type="ECO:0000313" key="4">
    <source>
        <dbReference type="EMBL" id="GJT89708.1"/>
    </source>
</evidence>
<feature type="domain" description="Reverse transcriptase Ty1/copia-type" evidence="3">
    <location>
        <begin position="681"/>
        <end position="759"/>
    </location>
</feature>
<comment type="caution">
    <text evidence="4">The sequence shown here is derived from an EMBL/GenBank/DDBJ whole genome shotgun (WGS) entry which is preliminary data.</text>
</comment>